<protein>
    <recommendedName>
        <fullName evidence="10">G-protein coupled receptors family 1 profile domain-containing protein</fullName>
    </recommendedName>
</protein>
<name>A0A9W9YCA4_9CNID</name>
<keyword evidence="7" id="KW-0675">Receptor</keyword>
<feature type="domain" description="G-protein coupled receptors family 1 profile" evidence="10">
    <location>
        <begin position="21"/>
        <end position="284"/>
    </location>
</feature>
<feature type="transmembrane region" description="Helical" evidence="9">
    <location>
        <begin position="122"/>
        <end position="146"/>
    </location>
</feature>
<dbReference type="Pfam" id="PF00001">
    <property type="entry name" value="7tm_1"/>
    <property type="match status" value="1"/>
</dbReference>
<dbReference type="AlphaFoldDB" id="A0A9W9YCA4"/>
<comment type="caution">
    <text evidence="11">The sequence shown here is derived from an EMBL/GenBank/DDBJ whole genome shotgun (WGS) entry which is preliminary data.</text>
</comment>
<feature type="transmembrane region" description="Helical" evidence="9">
    <location>
        <begin position="83"/>
        <end position="101"/>
    </location>
</feature>
<keyword evidence="12" id="KW-1185">Reference proteome</keyword>
<gene>
    <name evidence="11" type="ORF">OS493_029518</name>
</gene>
<dbReference type="Gene3D" id="1.20.1070.10">
    <property type="entry name" value="Rhodopsin 7-helix transmembrane proteins"/>
    <property type="match status" value="1"/>
</dbReference>
<evidence type="ECO:0000313" key="12">
    <source>
        <dbReference type="Proteomes" id="UP001163046"/>
    </source>
</evidence>
<dbReference type="InterPro" id="IPR017452">
    <property type="entry name" value="GPCR_Rhodpsn_7TM"/>
</dbReference>
<feature type="transmembrane region" description="Helical" evidence="9">
    <location>
        <begin position="228"/>
        <end position="248"/>
    </location>
</feature>
<evidence type="ECO:0000256" key="2">
    <source>
        <dbReference type="ARBA" id="ARBA00022475"/>
    </source>
</evidence>
<feature type="transmembrane region" description="Helical" evidence="9">
    <location>
        <begin position="166"/>
        <end position="190"/>
    </location>
</feature>
<dbReference type="SMART" id="SM01381">
    <property type="entry name" value="7TM_GPCR_Srsx"/>
    <property type="match status" value="1"/>
</dbReference>
<feature type="transmembrane region" description="Helical" evidence="9">
    <location>
        <begin position="6"/>
        <end position="31"/>
    </location>
</feature>
<keyword evidence="6 9" id="KW-0472">Membrane</keyword>
<feature type="transmembrane region" description="Helical" evidence="9">
    <location>
        <begin position="40"/>
        <end position="63"/>
    </location>
</feature>
<evidence type="ECO:0000256" key="9">
    <source>
        <dbReference type="SAM" id="Phobius"/>
    </source>
</evidence>
<dbReference type="CDD" id="cd00637">
    <property type="entry name" value="7tm_classA_rhodopsin-like"/>
    <property type="match status" value="1"/>
</dbReference>
<comment type="subcellular location">
    <subcellularLocation>
        <location evidence="1">Cell membrane</location>
        <topology evidence="1">Multi-pass membrane protein</topology>
    </subcellularLocation>
</comment>
<evidence type="ECO:0000256" key="3">
    <source>
        <dbReference type="ARBA" id="ARBA00022692"/>
    </source>
</evidence>
<evidence type="ECO:0000256" key="1">
    <source>
        <dbReference type="ARBA" id="ARBA00004651"/>
    </source>
</evidence>
<dbReference type="PANTHER" id="PTHR22752:SF14">
    <property type="entry name" value="G-PROTEIN COUPLED RECEPTORS FAMILY 1 PROFILE DOMAIN-CONTAINING PROTEIN"/>
    <property type="match status" value="1"/>
</dbReference>
<keyword evidence="4 9" id="KW-1133">Transmembrane helix</keyword>
<dbReference type="PANTHER" id="PTHR22752">
    <property type="entry name" value="G PROTEIN-COUPLED RECEPTOR"/>
    <property type="match status" value="1"/>
</dbReference>
<dbReference type="PRINTS" id="PR00237">
    <property type="entry name" value="GPCRRHODOPSN"/>
</dbReference>
<proteinExistence type="predicted"/>
<dbReference type="OrthoDB" id="5961203at2759"/>
<dbReference type="GO" id="GO:0005886">
    <property type="term" value="C:plasma membrane"/>
    <property type="evidence" value="ECO:0007669"/>
    <property type="project" value="UniProtKB-SubCell"/>
</dbReference>
<keyword evidence="5" id="KW-0297">G-protein coupled receptor</keyword>
<evidence type="ECO:0000256" key="7">
    <source>
        <dbReference type="ARBA" id="ARBA00023170"/>
    </source>
</evidence>
<evidence type="ECO:0000313" key="11">
    <source>
        <dbReference type="EMBL" id="KAJ7325654.1"/>
    </source>
</evidence>
<accession>A0A9W9YCA4</accession>
<keyword evidence="3 9" id="KW-0812">Transmembrane</keyword>
<feature type="transmembrane region" description="Helical" evidence="9">
    <location>
        <begin position="260"/>
        <end position="283"/>
    </location>
</feature>
<evidence type="ECO:0000256" key="5">
    <source>
        <dbReference type="ARBA" id="ARBA00023040"/>
    </source>
</evidence>
<organism evidence="11 12">
    <name type="scientific">Desmophyllum pertusum</name>
    <dbReference type="NCBI Taxonomy" id="174260"/>
    <lineage>
        <taxon>Eukaryota</taxon>
        <taxon>Metazoa</taxon>
        <taxon>Cnidaria</taxon>
        <taxon>Anthozoa</taxon>
        <taxon>Hexacorallia</taxon>
        <taxon>Scleractinia</taxon>
        <taxon>Caryophylliina</taxon>
        <taxon>Caryophylliidae</taxon>
        <taxon>Desmophyllum</taxon>
    </lineage>
</organism>
<reference evidence="11" key="1">
    <citation type="submission" date="2023-01" db="EMBL/GenBank/DDBJ databases">
        <title>Genome assembly of the deep-sea coral Lophelia pertusa.</title>
        <authorList>
            <person name="Herrera S."/>
            <person name="Cordes E."/>
        </authorList>
    </citation>
    <scope>NUCLEOTIDE SEQUENCE</scope>
    <source>
        <strain evidence="11">USNM1676648</strain>
        <tissue evidence="11">Polyp</tissue>
    </source>
</reference>
<dbReference type="EMBL" id="MU827807">
    <property type="protein sequence ID" value="KAJ7325654.1"/>
    <property type="molecule type" value="Genomic_DNA"/>
</dbReference>
<evidence type="ECO:0000256" key="6">
    <source>
        <dbReference type="ARBA" id="ARBA00023136"/>
    </source>
</evidence>
<evidence type="ECO:0000256" key="8">
    <source>
        <dbReference type="ARBA" id="ARBA00023224"/>
    </source>
</evidence>
<dbReference type="PROSITE" id="PS50262">
    <property type="entry name" value="G_PROTEIN_RECEP_F1_2"/>
    <property type="match status" value="1"/>
</dbReference>
<evidence type="ECO:0000256" key="4">
    <source>
        <dbReference type="ARBA" id="ARBA00022989"/>
    </source>
</evidence>
<evidence type="ECO:0000259" key="10">
    <source>
        <dbReference type="PROSITE" id="PS50262"/>
    </source>
</evidence>
<keyword evidence="2" id="KW-1003">Cell membrane</keyword>
<sequence>MVFPQVIAGFHALFNVIGLPGNLLVIVTIALERRFHVMRYILLASLAVSDFLFLILANSFRIASIAQERWLYGQTMCYLNPFFARYFYLNTILHLIAVSYERYNAIVKSPLTYDGTITKARVVFISLIWIVPIPFSISPFLGWGKYVYNPELFFCEQGWSLQNDSVAVTITSLAVITFVVPFLVIVFLNYRVFKTAKILQRNTAQVGSLAVSASQLQHMSRKISERKAAVDVSIIIAAFALCFLPTWITGLCRQYVKSTTVPAEAILTTSCIFFVSSLCNPIIYSIRKRDFRTGVKNVLRRLGRVCEGSNDINNNNTRITCDSRIGGTDRSEALAIQHHNEAGLYGSTERGNVQVVLLRFKVVTE</sequence>
<dbReference type="SUPFAM" id="SSF81321">
    <property type="entry name" value="Family A G protein-coupled receptor-like"/>
    <property type="match status" value="1"/>
</dbReference>
<keyword evidence="8" id="KW-0807">Transducer</keyword>
<dbReference type="GO" id="GO:0004930">
    <property type="term" value="F:G protein-coupled receptor activity"/>
    <property type="evidence" value="ECO:0007669"/>
    <property type="project" value="UniProtKB-KW"/>
</dbReference>
<dbReference type="Proteomes" id="UP001163046">
    <property type="component" value="Unassembled WGS sequence"/>
</dbReference>
<dbReference type="InterPro" id="IPR000276">
    <property type="entry name" value="GPCR_Rhodpsn"/>
</dbReference>